<dbReference type="AlphaFoldDB" id="A0A517ZU08"/>
<reference evidence="1 2" key="1">
    <citation type="submission" date="2019-02" db="EMBL/GenBank/DDBJ databases">
        <title>Deep-cultivation of Planctomycetes and their phenomic and genomic characterization uncovers novel biology.</title>
        <authorList>
            <person name="Wiegand S."/>
            <person name="Jogler M."/>
            <person name="Boedeker C."/>
            <person name="Pinto D."/>
            <person name="Vollmers J."/>
            <person name="Rivas-Marin E."/>
            <person name="Kohn T."/>
            <person name="Peeters S.H."/>
            <person name="Heuer A."/>
            <person name="Rast P."/>
            <person name="Oberbeckmann S."/>
            <person name="Bunk B."/>
            <person name="Jeske O."/>
            <person name="Meyerdierks A."/>
            <person name="Storesund J.E."/>
            <person name="Kallscheuer N."/>
            <person name="Luecker S."/>
            <person name="Lage O.M."/>
            <person name="Pohl T."/>
            <person name="Merkel B.J."/>
            <person name="Hornburger P."/>
            <person name="Mueller R.-W."/>
            <person name="Bruemmer F."/>
            <person name="Labrenz M."/>
            <person name="Spormann A.M."/>
            <person name="Op den Camp H."/>
            <person name="Overmann J."/>
            <person name="Amann R."/>
            <person name="Jetten M.S.M."/>
            <person name="Mascher T."/>
            <person name="Medema M.H."/>
            <person name="Devos D.P."/>
            <person name="Kaster A.-K."/>
            <person name="Ovreas L."/>
            <person name="Rohde M."/>
            <person name="Galperin M.Y."/>
            <person name="Jogler C."/>
        </authorList>
    </citation>
    <scope>NUCLEOTIDE SEQUENCE [LARGE SCALE GENOMIC DNA]</scope>
    <source>
        <strain evidence="1 2">Mal52</strain>
    </source>
</reference>
<dbReference type="KEGG" id="sdyn:Mal52_44590"/>
<dbReference type="Proteomes" id="UP000319383">
    <property type="component" value="Chromosome"/>
</dbReference>
<accession>A0A517ZU08</accession>
<evidence type="ECO:0000313" key="1">
    <source>
        <dbReference type="EMBL" id="QDU45962.1"/>
    </source>
</evidence>
<dbReference type="PANTHER" id="PTHR43737:SF1">
    <property type="entry name" value="DUF1501 DOMAIN-CONTAINING PROTEIN"/>
    <property type="match status" value="1"/>
</dbReference>
<dbReference type="InterPro" id="IPR017850">
    <property type="entry name" value="Alkaline_phosphatase_core_sf"/>
</dbReference>
<dbReference type="EMBL" id="CP036276">
    <property type="protein sequence ID" value="QDU45962.1"/>
    <property type="molecule type" value="Genomic_DNA"/>
</dbReference>
<dbReference type="PANTHER" id="PTHR43737">
    <property type="entry name" value="BLL7424 PROTEIN"/>
    <property type="match status" value="1"/>
</dbReference>
<name>A0A517ZU08_9PLAN</name>
<evidence type="ECO:0008006" key="3">
    <source>
        <dbReference type="Google" id="ProtNLM"/>
    </source>
</evidence>
<keyword evidence="2" id="KW-1185">Reference proteome</keyword>
<dbReference type="SUPFAM" id="SSF53649">
    <property type="entry name" value="Alkaline phosphatase-like"/>
    <property type="match status" value="1"/>
</dbReference>
<proteinExistence type="predicted"/>
<evidence type="ECO:0000313" key="2">
    <source>
        <dbReference type="Proteomes" id="UP000319383"/>
    </source>
</evidence>
<sequence length="465" mass="50649">MLHRRDAMIRLGQAGLGGLALPGLLQAEQAAAAETASGGKAKSCILLYLWGGPPQQDMFDLKPQAPAGIRSLFDPVETVVPGIQLSDQLPLMAKHTDKMAVVRSYTHHSNTHEVGVYYSLTGKINDTLAVPRNQRNRNDFPNVASVVSKFAPPNVMPGSVTIPRPIGHDGVTYTGTYSGFLGPRYDPMELKTPGEVTGPAPHSIELPDGLTTTRLQARFGLLNLLEQEDRMMQKHGHKLASDKFGIGHYRQQAFGMLTSPEAHGAFDITKEPDSMRDRYGRNEYGESFLLARRLVEAGVRLVTVVWVYIAPDGNVLNVWDNHGGTGSLGKISGYAMLKEKYCLPPLDLAYSALLDDLDQRGLLDETLVVALGEFGRTPKINKDMGRDHWGACQSVLLAGGGIRGGQIYGETDKQAAYVTKDPVKPEDMIATMYHALGIPNDGVIHDPQKRPHRITDGEPLVGLFG</sequence>
<dbReference type="InterPro" id="IPR010869">
    <property type="entry name" value="DUF1501"/>
</dbReference>
<dbReference type="Pfam" id="PF07394">
    <property type="entry name" value="DUF1501"/>
    <property type="match status" value="1"/>
</dbReference>
<gene>
    <name evidence="1" type="ORF">Mal52_44590</name>
</gene>
<dbReference type="RefSeq" id="WP_145378493.1">
    <property type="nucleotide sequence ID" value="NZ_CP036276.1"/>
</dbReference>
<organism evidence="1 2">
    <name type="scientific">Symmachiella dynata</name>
    <dbReference type="NCBI Taxonomy" id="2527995"/>
    <lineage>
        <taxon>Bacteria</taxon>
        <taxon>Pseudomonadati</taxon>
        <taxon>Planctomycetota</taxon>
        <taxon>Planctomycetia</taxon>
        <taxon>Planctomycetales</taxon>
        <taxon>Planctomycetaceae</taxon>
        <taxon>Symmachiella</taxon>
    </lineage>
</organism>
<protein>
    <recommendedName>
        <fullName evidence="3">Sulfatase</fullName>
    </recommendedName>
</protein>